<keyword evidence="10 13" id="KW-1133">Transmembrane helix</keyword>
<gene>
    <name evidence="15" type="ORF">AsAng_0000130</name>
</gene>
<keyword evidence="9" id="KW-1278">Translocase</keyword>
<dbReference type="InterPro" id="IPR036412">
    <property type="entry name" value="HAD-like_sf"/>
</dbReference>
<dbReference type="InterPro" id="IPR021993">
    <property type="entry name" value="ATPase-cat-bd"/>
</dbReference>
<dbReference type="EMBL" id="AP026867">
    <property type="protein sequence ID" value="BDS09316.1"/>
    <property type="molecule type" value="Genomic_DNA"/>
</dbReference>
<feature type="transmembrane region" description="Helical" evidence="13">
    <location>
        <begin position="774"/>
        <end position="799"/>
    </location>
</feature>
<protein>
    <submittedName>
        <fullName evidence="15">Heavy metal translocating P-type ATPase metal-binding domain-containing protein</fullName>
    </submittedName>
</protein>
<dbReference type="GO" id="GO:0016887">
    <property type="term" value="F:ATP hydrolysis activity"/>
    <property type="evidence" value="ECO:0007669"/>
    <property type="project" value="InterPro"/>
</dbReference>
<dbReference type="Pfam" id="PF12156">
    <property type="entry name" value="ATPase-cat_bd"/>
    <property type="match status" value="1"/>
</dbReference>
<keyword evidence="6 13" id="KW-0812">Transmembrane</keyword>
<evidence type="ECO:0000256" key="11">
    <source>
        <dbReference type="ARBA" id="ARBA00023065"/>
    </source>
</evidence>
<keyword evidence="3" id="KW-0813">Transport</keyword>
<feature type="transmembrane region" description="Helical" evidence="13">
    <location>
        <begin position="268"/>
        <end position="287"/>
    </location>
</feature>
<name>A0A915YAP6_9BACT</name>
<evidence type="ECO:0000313" key="16">
    <source>
        <dbReference type="Proteomes" id="UP001060919"/>
    </source>
</evidence>
<dbReference type="InterPro" id="IPR006121">
    <property type="entry name" value="HMA_dom"/>
</dbReference>
<evidence type="ECO:0000256" key="1">
    <source>
        <dbReference type="ARBA" id="ARBA00004651"/>
    </source>
</evidence>
<keyword evidence="7" id="KW-0479">Metal-binding</keyword>
<feature type="transmembrane region" description="Helical" evidence="13">
    <location>
        <begin position="203"/>
        <end position="224"/>
    </location>
</feature>
<dbReference type="GO" id="GO:0055070">
    <property type="term" value="P:copper ion homeostasis"/>
    <property type="evidence" value="ECO:0007669"/>
    <property type="project" value="TreeGrafter"/>
</dbReference>
<dbReference type="InterPro" id="IPR023299">
    <property type="entry name" value="ATPase_P-typ_cyto_dom_N"/>
</dbReference>
<evidence type="ECO:0000256" key="13">
    <source>
        <dbReference type="SAM" id="Phobius"/>
    </source>
</evidence>
<dbReference type="SUPFAM" id="SSF81653">
    <property type="entry name" value="Calcium ATPase, transduction domain A"/>
    <property type="match status" value="1"/>
</dbReference>
<evidence type="ECO:0000256" key="10">
    <source>
        <dbReference type="ARBA" id="ARBA00022989"/>
    </source>
</evidence>
<organism evidence="15 16">
    <name type="scientific">Aureispira anguillae</name>
    <dbReference type="NCBI Taxonomy" id="2864201"/>
    <lineage>
        <taxon>Bacteria</taxon>
        <taxon>Pseudomonadati</taxon>
        <taxon>Bacteroidota</taxon>
        <taxon>Saprospiria</taxon>
        <taxon>Saprospirales</taxon>
        <taxon>Saprospiraceae</taxon>
        <taxon>Aureispira</taxon>
    </lineage>
</organism>
<evidence type="ECO:0000256" key="2">
    <source>
        <dbReference type="ARBA" id="ARBA00006024"/>
    </source>
</evidence>
<dbReference type="SUPFAM" id="SSF56784">
    <property type="entry name" value="HAD-like"/>
    <property type="match status" value="1"/>
</dbReference>
<keyword evidence="8" id="KW-0460">Magnesium</keyword>
<dbReference type="PROSITE" id="PS00154">
    <property type="entry name" value="ATPASE_E1_E2"/>
    <property type="match status" value="1"/>
</dbReference>
<dbReference type="NCBIfam" id="TIGR01494">
    <property type="entry name" value="ATPase_P-type"/>
    <property type="match status" value="2"/>
</dbReference>
<dbReference type="SUPFAM" id="SSF55008">
    <property type="entry name" value="HMA, heavy metal-associated domain"/>
    <property type="match status" value="1"/>
</dbReference>
<keyword evidence="4" id="KW-1003">Cell membrane</keyword>
<dbReference type="InterPro" id="IPR018303">
    <property type="entry name" value="ATPase_P-typ_P_site"/>
</dbReference>
<evidence type="ECO:0000256" key="6">
    <source>
        <dbReference type="ARBA" id="ARBA00022692"/>
    </source>
</evidence>
<dbReference type="KEGG" id="aup:AsAng_0000130"/>
<evidence type="ECO:0000256" key="4">
    <source>
        <dbReference type="ARBA" id="ARBA00022475"/>
    </source>
</evidence>
<dbReference type="PANTHER" id="PTHR43520:SF5">
    <property type="entry name" value="CATION-TRANSPORTING P-TYPE ATPASE-RELATED"/>
    <property type="match status" value="1"/>
</dbReference>
<evidence type="ECO:0000313" key="15">
    <source>
        <dbReference type="EMBL" id="BDS09316.1"/>
    </source>
</evidence>
<evidence type="ECO:0000256" key="8">
    <source>
        <dbReference type="ARBA" id="ARBA00022842"/>
    </source>
</evidence>
<comment type="similarity">
    <text evidence="2">Belongs to the cation transport ATPase (P-type) (TC 3.A.3) family. Type IB subfamily.</text>
</comment>
<dbReference type="PANTHER" id="PTHR43520">
    <property type="entry name" value="ATP7, ISOFORM B"/>
    <property type="match status" value="1"/>
</dbReference>
<dbReference type="Proteomes" id="UP001060919">
    <property type="component" value="Chromosome"/>
</dbReference>
<dbReference type="CDD" id="cd00371">
    <property type="entry name" value="HMA"/>
    <property type="match status" value="1"/>
</dbReference>
<feature type="transmembrane region" description="Helical" evidence="13">
    <location>
        <begin position="424"/>
        <end position="442"/>
    </location>
</feature>
<dbReference type="Gene3D" id="3.40.50.1000">
    <property type="entry name" value="HAD superfamily/HAD-like"/>
    <property type="match status" value="1"/>
</dbReference>
<dbReference type="PRINTS" id="PR00943">
    <property type="entry name" value="CUATPASE"/>
</dbReference>
<dbReference type="Pfam" id="PF00403">
    <property type="entry name" value="HMA"/>
    <property type="match status" value="1"/>
</dbReference>
<feature type="transmembrane region" description="Helical" evidence="13">
    <location>
        <begin position="746"/>
        <end position="768"/>
    </location>
</feature>
<dbReference type="InterPro" id="IPR001757">
    <property type="entry name" value="P_typ_ATPase"/>
</dbReference>
<dbReference type="InterPro" id="IPR023214">
    <property type="entry name" value="HAD_sf"/>
</dbReference>
<keyword evidence="5" id="KW-0597">Phosphoprotein</keyword>
<keyword evidence="11" id="KW-0406">Ion transport</keyword>
<evidence type="ECO:0000256" key="9">
    <source>
        <dbReference type="ARBA" id="ARBA00022967"/>
    </source>
</evidence>
<sequence length="801" mass="88980">MVACETQCYHCGENCEAEEIVIAEKSFCCEGCKMVYELLSEHSLDAYYQLENRPGNPVQTSEAKERYAYLELEEVQDALLDFREKGCAKITITIPSIHCSSCVYLLEHLPRINPAIKAVIVDFVKREAAITYNDDELSLRQLIELLAKIGYTPDLSQDKKAGQTKQKSNQRLVLKIGLAGFCFGNIMLLSFPEYFMLEEGDLVEYQAFFGGLNFLLALPVLLYCAQDYFTSAIGSLRQRMLGIDIPIVLGIIALFGRSTYEIFTQTGAGYMDSFAGLIFFLLIGKWYQSKTYQSLSFERDYTSYFPIATTRVQSNGEEEQVLIQKLQKEDVIKIRNQEIIPADSVLLSDKAAIDYSFVSGESDCITKVDGDKIYAGGRQMGEAILLKITKEVNQSYFTQLWNQHVFKEEKALLLSKTVQAISRYFTVGILTIALATLGYWLWADSTLALMAFSSVLIIACPCALALSAPFAFGNILRLFGKDGLFLKNALTVEQLADVTDIIFDKTGTLTTNNTANIQFIGANLTKATYHKIQALAENSTHPLSQMLSGYIQKLPHFEAGKTLEVSDFEEINGQGIAAWVDGQYIKMGSANFVGIGTSDSGHTATQVHICVDGNDLGYFNIEKQYRTDLDQVLNSLSQKFDLHLLSGDNDADRSYLEQFFQQKDRLHFQQKPLDKLNYVKELQTAGRKILMVGDGLNDAGALRQADVGIAISNDVHSFSPASDGILDAQKFGALSHYLFVAKKSLWVVKASFILSLLYNGVGLFFAVQGLLTPLIAAILMPLSSISVVIFATILTNIIAKK</sequence>
<keyword evidence="16" id="KW-1185">Reference proteome</keyword>
<evidence type="ECO:0000256" key="7">
    <source>
        <dbReference type="ARBA" id="ARBA00022723"/>
    </source>
</evidence>
<evidence type="ECO:0000259" key="14">
    <source>
        <dbReference type="PROSITE" id="PS50846"/>
    </source>
</evidence>
<dbReference type="AlphaFoldDB" id="A0A915YAP6"/>
<dbReference type="GO" id="GO:0005886">
    <property type="term" value="C:plasma membrane"/>
    <property type="evidence" value="ECO:0007669"/>
    <property type="project" value="UniProtKB-SubCell"/>
</dbReference>
<dbReference type="InterPro" id="IPR036163">
    <property type="entry name" value="HMA_dom_sf"/>
</dbReference>
<comment type="subcellular location">
    <subcellularLocation>
        <location evidence="1">Cell membrane</location>
        <topology evidence="1">Multi-pass membrane protein</topology>
    </subcellularLocation>
</comment>
<evidence type="ECO:0000256" key="3">
    <source>
        <dbReference type="ARBA" id="ARBA00022448"/>
    </source>
</evidence>
<evidence type="ECO:0000256" key="5">
    <source>
        <dbReference type="ARBA" id="ARBA00022553"/>
    </source>
</evidence>
<dbReference type="PRINTS" id="PR00119">
    <property type="entry name" value="CATATPASE"/>
</dbReference>
<dbReference type="GO" id="GO:0005524">
    <property type="term" value="F:ATP binding"/>
    <property type="evidence" value="ECO:0007669"/>
    <property type="project" value="InterPro"/>
</dbReference>
<dbReference type="Pfam" id="PF00702">
    <property type="entry name" value="Hydrolase"/>
    <property type="match status" value="1"/>
</dbReference>
<dbReference type="Gene3D" id="3.40.1110.10">
    <property type="entry name" value="Calcium-transporting ATPase, cytoplasmic domain N"/>
    <property type="match status" value="1"/>
</dbReference>
<dbReference type="PROSITE" id="PS50846">
    <property type="entry name" value="HMA_2"/>
    <property type="match status" value="1"/>
</dbReference>
<feature type="transmembrane region" description="Helical" evidence="13">
    <location>
        <begin position="236"/>
        <end position="256"/>
    </location>
</feature>
<keyword evidence="12 13" id="KW-0472">Membrane</keyword>
<dbReference type="InterPro" id="IPR008250">
    <property type="entry name" value="ATPase_P-typ_transduc_dom_A_sf"/>
</dbReference>
<dbReference type="GO" id="GO:0043682">
    <property type="term" value="F:P-type divalent copper transporter activity"/>
    <property type="evidence" value="ECO:0007669"/>
    <property type="project" value="TreeGrafter"/>
</dbReference>
<accession>A0A915YAP6</accession>
<dbReference type="Gene3D" id="2.70.150.10">
    <property type="entry name" value="Calcium-transporting ATPase, cytoplasmic transduction domain A"/>
    <property type="match status" value="1"/>
</dbReference>
<feature type="transmembrane region" description="Helical" evidence="13">
    <location>
        <begin position="172"/>
        <end position="191"/>
    </location>
</feature>
<dbReference type="InterPro" id="IPR059000">
    <property type="entry name" value="ATPase_P-type_domA"/>
</dbReference>
<reference evidence="15" key="1">
    <citation type="submission" date="2022-09" db="EMBL/GenBank/DDBJ databases">
        <title>Aureispira anguillicida sp. nov., isolated from Leptocephalus of Japanese eel Anguilla japonica.</title>
        <authorList>
            <person name="Yuasa K."/>
            <person name="Mekata T."/>
            <person name="Ikunari K."/>
        </authorList>
    </citation>
    <scope>NUCLEOTIDE SEQUENCE</scope>
    <source>
        <strain evidence="15">EL160426</strain>
    </source>
</reference>
<proteinExistence type="inferred from homology"/>
<feature type="domain" description="HMA" evidence="14">
    <location>
        <begin position="88"/>
        <end position="154"/>
    </location>
</feature>
<dbReference type="Gene3D" id="3.30.70.100">
    <property type="match status" value="1"/>
</dbReference>
<dbReference type="GO" id="GO:0005507">
    <property type="term" value="F:copper ion binding"/>
    <property type="evidence" value="ECO:0007669"/>
    <property type="project" value="TreeGrafter"/>
</dbReference>
<dbReference type="Pfam" id="PF00122">
    <property type="entry name" value="E1-E2_ATPase"/>
    <property type="match status" value="1"/>
</dbReference>
<feature type="transmembrane region" description="Helical" evidence="13">
    <location>
        <begin position="448"/>
        <end position="472"/>
    </location>
</feature>
<evidence type="ECO:0000256" key="12">
    <source>
        <dbReference type="ARBA" id="ARBA00023136"/>
    </source>
</evidence>